<evidence type="ECO:0000256" key="1">
    <source>
        <dbReference type="ARBA" id="ARBA00022630"/>
    </source>
</evidence>
<feature type="binding site" evidence="6">
    <location>
        <position position="9"/>
    </location>
    <ligand>
        <name>FMN</name>
        <dbReference type="ChEBI" id="CHEBI:58210"/>
    </ligand>
</feature>
<comment type="similarity">
    <text evidence="6">Belongs to the azoreductase type 1 family.</text>
</comment>
<dbReference type="EC" id="1.7.1.17" evidence="6"/>
<comment type="catalytic activity">
    <reaction evidence="6">
        <text>2 a quinone + NADH + H(+) = 2 a 1,4-benzosemiquinone + NAD(+)</text>
        <dbReference type="Rhea" id="RHEA:65952"/>
        <dbReference type="ChEBI" id="CHEBI:15378"/>
        <dbReference type="ChEBI" id="CHEBI:57540"/>
        <dbReference type="ChEBI" id="CHEBI:57945"/>
        <dbReference type="ChEBI" id="CHEBI:132124"/>
        <dbReference type="ChEBI" id="CHEBI:134225"/>
    </reaction>
</comment>
<accession>A0A7G1PAF2</accession>
<dbReference type="KEGG" id="sgm:GCM10017557_56950"/>
<dbReference type="GO" id="GO:0010181">
    <property type="term" value="F:FMN binding"/>
    <property type="evidence" value="ECO:0007669"/>
    <property type="project" value="UniProtKB-UniRule"/>
</dbReference>
<dbReference type="PANTHER" id="PTHR43741:SF4">
    <property type="entry name" value="FMN-DEPENDENT NADH:QUINONE OXIDOREDUCTASE"/>
    <property type="match status" value="1"/>
</dbReference>
<keyword evidence="1 6" id="KW-0285">Flavoprotein</keyword>
<dbReference type="EC" id="1.6.5.-" evidence="6"/>
<dbReference type="Gene3D" id="3.40.50.360">
    <property type="match status" value="1"/>
</dbReference>
<evidence type="ECO:0000256" key="3">
    <source>
        <dbReference type="ARBA" id="ARBA00023002"/>
    </source>
</evidence>
<dbReference type="GO" id="GO:0016652">
    <property type="term" value="F:oxidoreductase activity, acting on NAD(P)H as acceptor"/>
    <property type="evidence" value="ECO:0007669"/>
    <property type="project" value="UniProtKB-UniRule"/>
</dbReference>
<comment type="function">
    <text evidence="6">Quinone reductase that provides resistance to thiol-specific stress caused by electrophilic quinones.</text>
</comment>
<dbReference type="GO" id="GO:0016655">
    <property type="term" value="F:oxidoreductase activity, acting on NAD(P)H, quinone or similar compound as acceptor"/>
    <property type="evidence" value="ECO:0007669"/>
    <property type="project" value="InterPro"/>
</dbReference>
<dbReference type="SUPFAM" id="SSF52218">
    <property type="entry name" value="Flavoproteins"/>
    <property type="match status" value="1"/>
</dbReference>
<protein>
    <recommendedName>
        <fullName evidence="6">FMN dependent NADH:quinone oxidoreductase</fullName>
        <ecNumber evidence="6">1.6.5.-</ecNumber>
    </recommendedName>
    <alternativeName>
        <fullName evidence="6">Azo-dye reductase</fullName>
    </alternativeName>
    <alternativeName>
        <fullName evidence="6">FMN-dependent NADH-azo compound oxidoreductase</fullName>
    </alternativeName>
    <alternativeName>
        <fullName evidence="6">FMN-dependent NADH-azoreductase</fullName>
        <ecNumber evidence="6">1.7.1.17</ecNumber>
    </alternativeName>
</protein>
<evidence type="ECO:0000259" key="7">
    <source>
        <dbReference type="Pfam" id="PF02525"/>
    </source>
</evidence>
<comment type="caution">
    <text evidence="6">Lacks conserved residue(s) required for the propagation of feature annotation.</text>
</comment>
<dbReference type="RefSeq" id="WP_055518731.1">
    <property type="nucleotide sequence ID" value="NZ_AP023440.1"/>
</dbReference>
<dbReference type="InterPro" id="IPR003680">
    <property type="entry name" value="Flavodoxin_fold"/>
</dbReference>
<sequence>MTLLRIDASILGPISASKELADLVLAEWAAGRPDEKVVTRHLGTDPLPSDAWAIAVDAAHNTPVDQRSDTQKAADALAKEVYDEVISADAVVLAFPLYNWGVSAHVKSWIDLVIAGAVVTGGTAGDRVLEGKPVVLLTTRGGNYSKGTPKEGWDHSTPYLRRVLADAWGAELTVVEREFTLVGIKPELDQFAALGAQLKQTAHDAATAAGKALAAG</sequence>
<evidence type="ECO:0000256" key="5">
    <source>
        <dbReference type="ARBA" id="ARBA00048542"/>
    </source>
</evidence>
<comment type="function">
    <text evidence="6">Also exhibits azoreductase activity. Catalyzes the reductive cleavage of the azo bond in aromatic azo compounds to the corresponding amines.</text>
</comment>
<keyword evidence="2 6" id="KW-0288">FMN</keyword>
<evidence type="ECO:0000313" key="8">
    <source>
        <dbReference type="EMBL" id="BCL30836.1"/>
    </source>
</evidence>
<dbReference type="InterPro" id="IPR029039">
    <property type="entry name" value="Flavoprotein-like_sf"/>
</dbReference>
<dbReference type="Proteomes" id="UP000516444">
    <property type="component" value="Chromosome"/>
</dbReference>
<comment type="subunit">
    <text evidence="6">Homodimer.</text>
</comment>
<feature type="domain" description="Flavodoxin-like fold" evidence="7">
    <location>
        <begin position="1"/>
        <end position="167"/>
    </location>
</feature>
<evidence type="ECO:0000256" key="6">
    <source>
        <dbReference type="HAMAP-Rule" id="MF_01216"/>
    </source>
</evidence>
<dbReference type="Pfam" id="PF02525">
    <property type="entry name" value="Flavodoxin_2"/>
    <property type="match status" value="1"/>
</dbReference>
<dbReference type="GO" id="GO:0009055">
    <property type="term" value="F:electron transfer activity"/>
    <property type="evidence" value="ECO:0007669"/>
    <property type="project" value="UniProtKB-UniRule"/>
</dbReference>
<reference evidence="8 9" key="1">
    <citation type="journal article" date="2014" name="Int. J. Syst. Evol. Microbiol.">
        <title>Complete genome sequence of Corynebacterium casei LMG S-19264T (=DSM 44701T), isolated from a smear-ripened cheese.</title>
        <authorList>
            <consortium name="US DOE Joint Genome Institute (JGI-PGF)"/>
            <person name="Walter F."/>
            <person name="Albersmeier A."/>
            <person name="Kalinowski J."/>
            <person name="Ruckert C."/>
        </authorList>
    </citation>
    <scope>NUCLEOTIDE SEQUENCE [LARGE SCALE GENOMIC DNA]</scope>
    <source>
        <strain evidence="8 9">JCM 4677</strain>
    </source>
</reference>
<evidence type="ECO:0000313" key="9">
    <source>
        <dbReference type="Proteomes" id="UP000516444"/>
    </source>
</evidence>
<dbReference type="InterPro" id="IPR023048">
    <property type="entry name" value="NADH:quinone_OxRdtase_FMN_depd"/>
</dbReference>
<evidence type="ECO:0000256" key="2">
    <source>
        <dbReference type="ARBA" id="ARBA00022643"/>
    </source>
</evidence>
<keyword evidence="3 6" id="KW-0560">Oxidoreductase</keyword>
<feature type="binding site" evidence="6">
    <location>
        <begin position="15"/>
        <end position="17"/>
    </location>
    <ligand>
        <name>FMN</name>
        <dbReference type="ChEBI" id="CHEBI:58210"/>
    </ligand>
</feature>
<feature type="binding site" evidence="6">
    <location>
        <begin position="139"/>
        <end position="142"/>
    </location>
    <ligand>
        <name>FMN</name>
        <dbReference type="ChEBI" id="CHEBI:58210"/>
    </ligand>
</feature>
<dbReference type="InterPro" id="IPR050104">
    <property type="entry name" value="FMN-dep_NADH:Q_OxRdtase_AzoR1"/>
</dbReference>
<dbReference type="EMBL" id="AP023440">
    <property type="protein sequence ID" value="BCL30836.1"/>
    <property type="molecule type" value="Genomic_DNA"/>
</dbReference>
<dbReference type="PANTHER" id="PTHR43741">
    <property type="entry name" value="FMN-DEPENDENT NADH-AZOREDUCTASE 1"/>
    <property type="match status" value="1"/>
</dbReference>
<keyword evidence="4 6" id="KW-0520">NAD</keyword>
<keyword evidence="9" id="KW-1185">Reference proteome</keyword>
<proteinExistence type="inferred from homology"/>
<comment type="cofactor">
    <cofactor evidence="6">
        <name>FMN</name>
        <dbReference type="ChEBI" id="CHEBI:58210"/>
    </cofactor>
    <text evidence="6">Binds 1 FMN per subunit.</text>
</comment>
<evidence type="ECO:0000256" key="4">
    <source>
        <dbReference type="ARBA" id="ARBA00023027"/>
    </source>
</evidence>
<dbReference type="HAMAP" id="MF_01216">
    <property type="entry name" value="Azoreductase_type1"/>
    <property type="match status" value="1"/>
</dbReference>
<comment type="catalytic activity">
    <reaction evidence="5">
        <text>N,N-dimethyl-1,4-phenylenediamine + anthranilate + 2 NAD(+) = 2-(4-dimethylaminophenyl)diazenylbenzoate + 2 NADH + 2 H(+)</text>
        <dbReference type="Rhea" id="RHEA:55872"/>
        <dbReference type="ChEBI" id="CHEBI:15378"/>
        <dbReference type="ChEBI" id="CHEBI:15783"/>
        <dbReference type="ChEBI" id="CHEBI:16567"/>
        <dbReference type="ChEBI" id="CHEBI:57540"/>
        <dbReference type="ChEBI" id="CHEBI:57945"/>
        <dbReference type="ChEBI" id="CHEBI:71579"/>
        <dbReference type="EC" id="1.7.1.17"/>
    </reaction>
    <physiologicalReaction direction="right-to-left" evidence="5">
        <dbReference type="Rhea" id="RHEA:55874"/>
    </physiologicalReaction>
</comment>
<dbReference type="AlphaFoldDB" id="A0A7G1PAF2"/>
<gene>
    <name evidence="8" type="primary">acpD</name>
    <name evidence="6" type="synonym">azoR</name>
    <name evidence="8" type="ORF">GCM10017557_56950</name>
</gene>
<dbReference type="OrthoDB" id="9805013at2"/>
<name>A0A7G1PAF2_9ACTN</name>
<organism evidence="8 9">
    <name type="scientific">Streptomyces aurantiacus</name>
    <dbReference type="NCBI Taxonomy" id="47760"/>
    <lineage>
        <taxon>Bacteria</taxon>
        <taxon>Bacillati</taxon>
        <taxon>Actinomycetota</taxon>
        <taxon>Actinomycetes</taxon>
        <taxon>Kitasatosporales</taxon>
        <taxon>Streptomycetaceae</taxon>
        <taxon>Streptomyces</taxon>
        <taxon>Streptomyces aurantiacus group</taxon>
    </lineage>
</organism>